<reference evidence="1" key="1">
    <citation type="submission" date="2018-05" db="EMBL/GenBank/DDBJ databases">
        <authorList>
            <person name="Lanie J.A."/>
            <person name="Ng W.-L."/>
            <person name="Kazmierczak K.M."/>
            <person name="Andrzejewski T.M."/>
            <person name="Davidsen T.M."/>
            <person name="Wayne K.J."/>
            <person name="Tettelin H."/>
            <person name="Glass J.I."/>
            <person name="Rusch D."/>
            <person name="Podicherti R."/>
            <person name="Tsui H.-C.T."/>
            <person name="Winkler M.E."/>
        </authorList>
    </citation>
    <scope>NUCLEOTIDE SEQUENCE</scope>
</reference>
<sequence>MPGDTFPNRPWGKGNSLKKIFKFKGQLLLQVDTL</sequence>
<accession>A0A382GTB5</accession>
<dbReference type="AlphaFoldDB" id="A0A382GTB5"/>
<proteinExistence type="predicted"/>
<protein>
    <submittedName>
        <fullName evidence="1">Uncharacterized protein</fullName>
    </submittedName>
</protein>
<dbReference type="EMBL" id="UINC01057109">
    <property type="protein sequence ID" value="SVB77917.1"/>
    <property type="molecule type" value="Genomic_DNA"/>
</dbReference>
<gene>
    <name evidence="1" type="ORF">METZ01_LOCUS230771</name>
</gene>
<name>A0A382GTB5_9ZZZZ</name>
<evidence type="ECO:0000313" key="1">
    <source>
        <dbReference type="EMBL" id="SVB77917.1"/>
    </source>
</evidence>
<organism evidence="1">
    <name type="scientific">marine metagenome</name>
    <dbReference type="NCBI Taxonomy" id="408172"/>
    <lineage>
        <taxon>unclassified sequences</taxon>
        <taxon>metagenomes</taxon>
        <taxon>ecological metagenomes</taxon>
    </lineage>
</organism>